<evidence type="ECO:0000313" key="2">
    <source>
        <dbReference type="Proteomes" id="UP000267019"/>
    </source>
</evidence>
<evidence type="ECO:0008006" key="3">
    <source>
        <dbReference type="Google" id="ProtNLM"/>
    </source>
</evidence>
<keyword evidence="2" id="KW-1185">Reference proteome</keyword>
<organism evidence="1 2">
    <name type="scientific">Brockia lithotrophica</name>
    <dbReference type="NCBI Taxonomy" id="933949"/>
    <lineage>
        <taxon>Bacteria</taxon>
        <taxon>Bacillati</taxon>
        <taxon>Bacillota</taxon>
        <taxon>Bacilli</taxon>
        <taxon>Bacillales</taxon>
        <taxon>Bacillales Family X. Incertae Sedis</taxon>
        <taxon>Brockia</taxon>
    </lineage>
</organism>
<name>A0A660KUI5_9BACL</name>
<proteinExistence type="predicted"/>
<dbReference type="EMBL" id="RBIJ01000003">
    <property type="protein sequence ID" value="RKQ84708.1"/>
    <property type="molecule type" value="Genomic_DNA"/>
</dbReference>
<accession>A0A660KUI5</accession>
<dbReference type="Proteomes" id="UP000267019">
    <property type="component" value="Unassembled WGS sequence"/>
</dbReference>
<comment type="caution">
    <text evidence="1">The sequence shown here is derived from an EMBL/GenBank/DDBJ whole genome shotgun (WGS) entry which is preliminary data.</text>
</comment>
<sequence length="148" mass="16655">MQCCGALMVGTKAKIQVGGIVVANVPFLVCPVCGRGEIHPKVYGEFEIIEEMSEHIESAFFYFDEVATVDWDALKETVPFWVDDEEEVDERLLAELIDHTLDLYGAAEHLADEAWAGELRRRFSVLAARYRDRLAFAEKGPYEEPANG</sequence>
<evidence type="ECO:0000313" key="1">
    <source>
        <dbReference type="EMBL" id="RKQ84708.1"/>
    </source>
</evidence>
<protein>
    <recommendedName>
        <fullName evidence="3">YgiT-type zinc finger domain-containing protein</fullName>
    </recommendedName>
</protein>
<dbReference type="AlphaFoldDB" id="A0A660KUI5"/>
<reference evidence="1 2" key="1">
    <citation type="submission" date="2018-10" db="EMBL/GenBank/DDBJ databases">
        <title>Genomic Encyclopedia of Type Strains, Phase IV (KMG-IV): sequencing the most valuable type-strain genomes for metagenomic binning, comparative biology and taxonomic classification.</title>
        <authorList>
            <person name="Goeker M."/>
        </authorList>
    </citation>
    <scope>NUCLEOTIDE SEQUENCE [LARGE SCALE GENOMIC DNA]</scope>
    <source>
        <strain evidence="1 2">DSM 22653</strain>
    </source>
</reference>
<gene>
    <name evidence="1" type="ORF">C7438_1200</name>
</gene>